<dbReference type="InterPro" id="IPR014756">
    <property type="entry name" value="Ig_E-set"/>
</dbReference>
<feature type="domain" description="Carbohydrate binding X2" evidence="10">
    <location>
        <begin position="500"/>
        <end position="569"/>
    </location>
</feature>
<evidence type="ECO:0000256" key="6">
    <source>
        <dbReference type="ARBA" id="ARBA00023295"/>
    </source>
</evidence>
<dbReference type="InterPro" id="IPR002241">
    <property type="entry name" value="Glyco_hydro_27"/>
</dbReference>
<feature type="region of interest" description="Disordered" evidence="9">
    <location>
        <begin position="355"/>
        <end position="375"/>
    </location>
</feature>
<proteinExistence type="inferred from homology"/>
<dbReference type="Proteomes" id="UP001165586">
    <property type="component" value="Unassembled WGS sequence"/>
</dbReference>
<dbReference type="InterPro" id="IPR005102">
    <property type="entry name" value="Carbo-bd_X2"/>
</dbReference>
<evidence type="ECO:0000259" key="11">
    <source>
        <dbReference type="Pfam" id="PF17801"/>
    </source>
</evidence>
<evidence type="ECO:0000313" key="13">
    <source>
        <dbReference type="Proteomes" id="UP001165586"/>
    </source>
</evidence>
<keyword evidence="7" id="KW-0624">Polysaccharide degradation</keyword>
<dbReference type="EC" id="3.2.1.22" evidence="8"/>
<dbReference type="EMBL" id="JANLCJ010000006">
    <property type="protein sequence ID" value="MCS5735274.1"/>
    <property type="molecule type" value="Genomic_DNA"/>
</dbReference>
<dbReference type="PANTHER" id="PTHR11452:SF75">
    <property type="entry name" value="ALPHA-GALACTOSIDASE MEL1"/>
    <property type="match status" value="1"/>
</dbReference>
<evidence type="ECO:0000313" key="12">
    <source>
        <dbReference type="EMBL" id="MCS5735274.1"/>
    </source>
</evidence>
<dbReference type="PANTHER" id="PTHR11452">
    <property type="entry name" value="ALPHA-GALACTOSIDASE/ALPHA-N-ACETYLGALACTOSAMINIDASE"/>
    <property type="match status" value="1"/>
</dbReference>
<dbReference type="InterPro" id="IPR017853">
    <property type="entry name" value="GH"/>
</dbReference>
<keyword evidence="13" id="KW-1185">Reference proteome</keyword>
<feature type="domain" description="Alpha galactosidase C-terminal" evidence="11">
    <location>
        <begin position="238"/>
        <end position="310"/>
    </location>
</feature>
<dbReference type="PRINTS" id="PR00740">
    <property type="entry name" value="GLHYDRLASE27"/>
</dbReference>
<evidence type="ECO:0000256" key="1">
    <source>
        <dbReference type="ARBA" id="ARBA00009743"/>
    </source>
</evidence>
<name>A0ABT2H5U6_9MICO</name>
<dbReference type="Gene3D" id="3.20.20.70">
    <property type="entry name" value="Aldolase class I"/>
    <property type="match status" value="1"/>
</dbReference>
<dbReference type="GO" id="GO:0016787">
    <property type="term" value="F:hydrolase activity"/>
    <property type="evidence" value="ECO:0007669"/>
    <property type="project" value="UniProtKB-KW"/>
</dbReference>
<dbReference type="SUPFAM" id="SSF51011">
    <property type="entry name" value="Glycosyl hydrolase domain"/>
    <property type="match status" value="1"/>
</dbReference>
<keyword evidence="3 8" id="KW-0378">Hydrolase</keyword>
<gene>
    <name evidence="12" type="ORF">N1032_16115</name>
</gene>
<evidence type="ECO:0000256" key="4">
    <source>
        <dbReference type="ARBA" id="ARBA00023001"/>
    </source>
</evidence>
<sequence length="669" mass="72155">MGPDTYEAALPIYGGDGCTTHDIVKQPLQQADYWNIGYRIDFSNPCAQIYIDSIADQLKAWGVDFVKFDSVTPGSGISDGSLDARDDVAAWSTALRERGIWFELSWALDIAYADYWKEKADGWRVDWDVECYCGSDALTQWANIERLFPKMAEWWRHAGPGGWNDLDSLNVGNGHMDGLTRDERRTATTLWAISAAPMYIGNDMTQLDDFGLSLLTNRDVIAVQQNGAPAQPVSTATNRQVWYALNADGTYTVALFNLGRTDADITANWSDIGLDGAAEVRDLWQGKKLGSFDTSFTGEDIPIHGVRLLQVTPKKGAQLTVNDDSLRVAYDGDWSRNGDRQVAAVTQPLTVATIDSSTGEGEPAAPSDGRSVVLDDDDPGIVYSGSWSHSTNRGLGDHGDDVHYTETNGDAFQYVFQGTGIDFVTETHESQGTAEVYLDGALVQTVDAHLDPSAGRGVQQTLYSASGLANGSHTLRIVKTSGSYMLLDRLNVTVESLLSTGSATFDRAAPADLTVDVLRAPSELTGVSHDGTPLTEGTDFVLDGSSVTISAAYLAALPIGQISLEFSFRGDHHDDVHATTTDGDFATFTFTGTAVSWIGAVAPDQGLVHVYVDGAFVQTVDTHADARLVGQELFTADGLKNGDHTVTVVKASGEVMRSDVLAYTVKKVK</sequence>
<dbReference type="InterPro" id="IPR041233">
    <property type="entry name" value="Melibiase_C"/>
</dbReference>
<keyword evidence="6 8" id="KW-0326">Glycosidase</keyword>
<comment type="similarity">
    <text evidence="1 8">Belongs to the glycosyl hydrolase 27 family.</text>
</comment>
<evidence type="ECO:0000259" key="10">
    <source>
        <dbReference type="Pfam" id="PF03442"/>
    </source>
</evidence>
<dbReference type="InterPro" id="IPR013780">
    <property type="entry name" value="Glyco_hydro_b"/>
</dbReference>
<dbReference type="Pfam" id="PF16499">
    <property type="entry name" value="Melibiase_2"/>
    <property type="match status" value="1"/>
</dbReference>
<comment type="catalytic activity">
    <reaction evidence="8">
        <text>Hydrolysis of terminal, non-reducing alpha-D-galactose residues in alpha-D-galactosides, including galactose oligosaccharides, galactomannans and galactolipids.</text>
        <dbReference type="EC" id="3.2.1.22"/>
    </reaction>
</comment>
<evidence type="ECO:0000256" key="2">
    <source>
        <dbReference type="ARBA" id="ARBA00022729"/>
    </source>
</evidence>
<evidence type="ECO:0000256" key="8">
    <source>
        <dbReference type="RuleBase" id="RU361168"/>
    </source>
</evidence>
<comment type="caution">
    <text evidence="12">The sequence shown here is derived from an EMBL/GenBank/DDBJ whole genome shotgun (WGS) entry which is preliminary data.</text>
</comment>
<evidence type="ECO:0000256" key="3">
    <source>
        <dbReference type="ARBA" id="ARBA00022801"/>
    </source>
</evidence>
<dbReference type="Pfam" id="PF03442">
    <property type="entry name" value="CBM_X2"/>
    <property type="match status" value="1"/>
</dbReference>
<dbReference type="Gene3D" id="2.60.120.260">
    <property type="entry name" value="Galactose-binding domain-like"/>
    <property type="match status" value="2"/>
</dbReference>
<evidence type="ECO:0000256" key="5">
    <source>
        <dbReference type="ARBA" id="ARBA00023277"/>
    </source>
</evidence>
<dbReference type="CDD" id="cd14792">
    <property type="entry name" value="GH27"/>
    <property type="match status" value="1"/>
</dbReference>
<organism evidence="12 13">
    <name type="scientific">Herbiconiux daphne</name>
    <dbReference type="NCBI Taxonomy" id="2970914"/>
    <lineage>
        <taxon>Bacteria</taxon>
        <taxon>Bacillati</taxon>
        <taxon>Actinomycetota</taxon>
        <taxon>Actinomycetes</taxon>
        <taxon>Micrococcales</taxon>
        <taxon>Microbacteriaceae</taxon>
        <taxon>Herbiconiux</taxon>
    </lineage>
</organism>
<dbReference type="Pfam" id="PF17801">
    <property type="entry name" value="Melibiase_C"/>
    <property type="match status" value="1"/>
</dbReference>
<keyword evidence="4" id="KW-0136">Cellulose degradation</keyword>
<dbReference type="SUPFAM" id="SSF81296">
    <property type="entry name" value="E set domains"/>
    <property type="match status" value="1"/>
</dbReference>
<keyword evidence="8" id="KW-1015">Disulfide bond</keyword>
<accession>A0ABT2H5U6</accession>
<dbReference type="Gene3D" id="2.60.40.1180">
    <property type="entry name" value="Golgi alpha-mannosidase II"/>
    <property type="match status" value="1"/>
</dbReference>
<dbReference type="InterPro" id="IPR013785">
    <property type="entry name" value="Aldolase_TIM"/>
</dbReference>
<reference evidence="12" key="1">
    <citation type="submission" date="2022-08" db="EMBL/GenBank/DDBJ databases">
        <authorList>
            <person name="Deng Y."/>
            <person name="Han X.-F."/>
            <person name="Zhang Y.-Q."/>
        </authorList>
    </citation>
    <scope>NUCLEOTIDE SEQUENCE</scope>
    <source>
        <strain evidence="12">CPCC 203386</strain>
    </source>
</reference>
<dbReference type="SUPFAM" id="SSF51445">
    <property type="entry name" value="(Trans)glycosidases"/>
    <property type="match status" value="1"/>
</dbReference>
<evidence type="ECO:0000256" key="9">
    <source>
        <dbReference type="SAM" id="MobiDB-lite"/>
    </source>
</evidence>
<keyword evidence="2" id="KW-0732">Signal</keyword>
<protein>
    <recommendedName>
        <fullName evidence="8">Alpha-galactosidase</fullName>
        <ecNumber evidence="8">3.2.1.22</ecNumber>
    </recommendedName>
    <alternativeName>
        <fullName evidence="8">Melibiase</fullName>
    </alternativeName>
</protein>
<keyword evidence="5" id="KW-0119">Carbohydrate metabolism</keyword>
<evidence type="ECO:0000256" key="7">
    <source>
        <dbReference type="ARBA" id="ARBA00023326"/>
    </source>
</evidence>